<dbReference type="EMBL" id="ABJD02000101">
    <property type="protein sequence ID" value="EDU58777.1"/>
    <property type="molecule type" value="Genomic_DNA"/>
</dbReference>
<accession>A0AA86YHW8</accession>
<gene>
    <name evidence="1" type="ORF">PROSTU_01957</name>
</gene>
<comment type="caution">
    <text evidence="1">The sequence shown here is derived from an EMBL/GenBank/DDBJ whole genome shotgun (WGS) entry which is preliminary data.</text>
</comment>
<organism evidence="1 2">
    <name type="scientific">Providencia stuartii ATCC 25827</name>
    <dbReference type="NCBI Taxonomy" id="471874"/>
    <lineage>
        <taxon>Bacteria</taxon>
        <taxon>Pseudomonadati</taxon>
        <taxon>Pseudomonadota</taxon>
        <taxon>Gammaproteobacteria</taxon>
        <taxon>Enterobacterales</taxon>
        <taxon>Morganellaceae</taxon>
        <taxon>Providencia</taxon>
    </lineage>
</organism>
<protein>
    <submittedName>
        <fullName evidence="1">Uncharacterized protein</fullName>
    </submittedName>
</protein>
<evidence type="ECO:0000313" key="2">
    <source>
        <dbReference type="Proteomes" id="UP000004506"/>
    </source>
</evidence>
<sequence length="43" mass="4766">MSSSNDEKSIIENVTPSTFSVGKTPFNLWITFLVSDEMALCII</sequence>
<dbReference type="Proteomes" id="UP000004506">
    <property type="component" value="Unassembled WGS sequence"/>
</dbReference>
<reference evidence="1 2" key="3">
    <citation type="submission" date="2008-05" db="EMBL/GenBank/DDBJ databases">
        <authorList>
            <person name="Fulton L."/>
            <person name="Clifton S."/>
            <person name="Fulton B."/>
            <person name="Xu J."/>
            <person name="Minx P."/>
            <person name="Pepin K.H."/>
            <person name="Johnson M."/>
            <person name="Thiruvilangam P."/>
            <person name="Bhonagiri V."/>
            <person name="Nash W.E."/>
            <person name="Mardis E.R."/>
            <person name="Wilson R.K."/>
        </authorList>
    </citation>
    <scope>NUCLEOTIDE SEQUENCE [LARGE SCALE GENOMIC DNA]</scope>
    <source>
        <strain evidence="1 2">ATCC 25827</strain>
    </source>
</reference>
<evidence type="ECO:0000313" key="1">
    <source>
        <dbReference type="EMBL" id="EDU58777.1"/>
    </source>
</evidence>
<dbReference type="AlphaFoldDB" id="A0AA86YHW8"/>
<reference evidence="2" key="1">
    <citation type="submission" date="2008-04" db="EMBL/GenBank/DDBJ databases">
        <title>Draft genome sequence of Providencia stuartii (ATCC 25827).</title>
        <authorList>
            <person name="Sudarsanam P."/>
            <person name="Ley R."/>
            <person name="Guruge J."/>
            <person name="Turnbaugh P.J."/>
            <person name="Mahowald M."/>
            <person name="Liep D."/>
            <person name="Gordon J."/>
        </authorList>
    </citation>
    <scope>NUCLEOTIDE SEQUENCE [LARGE SCALE GENOMIC DNA]</scope>
    <source>
        <strain evidence="2">ATCC 25827</strain>
    </source>
</reference>
<name>A0AA86YHW8_PROST</name>
<reference evidence="2" key="2">
    <citation type="submission" date="2008-04" db="EMBL/GenBank/DDBJ databases">
        <title>Draft genome sequence of Providencia stuartii(ATCC 25827).</title>
        <authorList>
            <person name="Sudarsanam P."/>
            <person name="Ley R."/>
            <person name="Guruge J."/>
            <person name="Turnbaugh P.J."/>
            <person name="Mahowald M."/>
            <person name="Liep D."/>
            <person name="Gordon J."/>
        </authorList>
    </citation>
    <scope>NUCLEOTIDE SEQUENCE [LARGE SCALE GENOMIC DNA]</scope>
    <source>
        <strain evidence="2">ATCC 25827</strain>
    </source>
</reference>
<proteinExistence type="predicted"/>